<reference evidence="12 13" key="1">
    <citation type="submission" date="2011-07" db="EMBL/GenBank/DDBJ databases">
        <authorList>
            <person name="Coyne R."/>
            <person name="Brami D."/>
            <person name="Johnson J."/>
            <person name="Hostetler J."/>
            <person name="Hannick L."/>
            <person name="Clark T."/>
            <person name="Cassidy-Hanley D."/>
            <person name="Inman J."/>
        </authorList>
    </citation>
    <scope>NUCLEOTIDE SEQUENCE [LARGE SCALE GENOMIC DNA]</scope>
    <source>
        <strain evidence="12 13">G5</strain>
    </source>
</reference>
<dbReference type="InParanoid" id="G0QTT0"/>
<dbReference type="GO" id="GO:0015671">
    <property type="term" value="P:oxygen transport"/>
    <property type="evidence" value="ECO:0007669"/>
    <property type="project" value="InterPro"/>
</dbReference>
<evidence type="ECO:0000256" key="9">
    <source>
        <dbReference type="ARBA" id="ARBA00023004"/>
    </source>
</evidence>
<evidence type="ECO:0000256" key="8">
    <source>
        <dbReference type="ARBA" id="ARBA00023002"/>
    </source>
</evidence>
<keyword evidence="8 12" id="KW-0560">Oxidoreductase</keyword>
<accession>G0QTT0</accession>
<comment type="similarity">
    <text evidence="2">Belongs to the truncated hemoglobin family. Group I subfamily.</text>
</comment>
<dbReference type="GO" id="GO:0006979">
    <property type="term" value="P:response to oxidative stress"/>
    <property type="evidence" value="ECO:0007669"/>
    <property type="project" value="TreeGrafter"/>
</dbReference>
<dbReference type="GO" id="GO:0003887">
    <property type="term" value="F:DNA-directed DNA polymerase activity"/>
    <property type="evidence" value="ECO:0007669"/>
    <property type="project" value="UniProtKB-EC"/>
</dbReference>
<keyword evidence="9" id="KW-0408">Iron</keyword>
<evidence type="ECO:0000256" key="1">
    <source>
        <dbReference type="ARBA" id="ARBA00001971"/>
    </source>
</evidence>
<dbReference type="AlphaFoldDB" id="G0QTT0"/>
<dbReference type="eggNOG" id="KOG0852">
    <property type="taxonomic scope" value="Eukaryota"/>
</dbReference>
<comment type="cofactor">
    <cofactor evidence="1">
        <name>heme</name>
        <dbReference type="ChEBI" id="CHEBI:30413"/>
    </cofactor>
</comment>
<dbReference type="GO" id="GO:0033554">
    <property type="term" value="P:cellular response to stress"/>
    <property type="evidence" value="ECO:0007669"/>
    <property type="project" value="TreeGrafter"/>
</dbReference>
<keyword evidence="4 12" id="KW-0575">Peroxidase</keyword>
<keyword evidence="6" id="KW-0479">Metal-binding</keyword>
<keyword evidence="3" id="KW-0813">Transport</keyword>
<dbReference type="SUPFAM" id="SSF52833">
    <property type="entry name" value="Thioredoxin-like"/>
    <property type="match status" value="1"/>
</dbReference>
<dbReference type="OMA" id="QHEMISK"/>
<keyword evidence="10" id="KW-0676">Redox-active center</keyword>
<dbReference type="GO" id="GO:0005829">
    <property type="term" value="C:cytosol"/>
    <property type="evidence" value="ECO:0007669"/>
    <property type="project" value="TreeGrafter"/>
</dbReference>
<dbReference type="InterPro" id="IPR012292">
    <property type="entry name" value="Globin/Proto"/>
</dbReference>
<evidence type="ECO:0000256" key="5">
    <source>
        <dbReference type="ARBA" id="ARBA00022617"/>
    </source>
</evidence>
<feature type="domain" description="Alkyl hydroperoxide reductase subunit C/ Thiol specific antioxidant" evidence="11">
    <location>
        <begin position="12"/>
        <end position="63"/>
    </location>
</feature>
<dbReference type="GeneID" id="14907514"/>
<dbReference type="SUPFAM" id="SSF46458">
    <property type="entry name" value="Globin-like"/>
    <property type="match status" value="4"/>
</dbReference>
<dbReference type="STRING" id="857967.G0QTT0"/>
<dbReference type="InterPro" id="IPR050217">
    <property type="entry name" value="Peroxiredoxin"/>
</dbReference>
<organism evidence="12 13">
    <name type="scientific">Ichthyophthirius multifiliis</name>
    <name type="common">White spot disease agent</name>
    <name type="synonym">Ich</name>
    <dbReference type="NCBI Taxonomy" id="5932"/>
    <lineage>
        <taxon>Eukaryota</taxon>
        <taxon>Sar</taxon>
        <taxon>Alveolata</taxon>
        <taxon>Ciliophora</taxon>
        <taxon>Intramacronucleata</taxon>
        <taxon>Oligohymenophorea</taxon>
        <taxon>Hymenostomatida</taxon>
        <taxon>Ophryoglenina</taxon>
        <taxon>Ichthyophthirius</taxon>
    </lineage>
</organism>
<dbReference type="InterPro" id="IPR009050">
    <property type="entry name" value="Globin-like_sf"/>
</dbReference>
<dbReference type="PANTHER" id="PTHR10681">
    <property type="entry name" value="THIOREDOXIN PEROXIDASE"/>
    <property type="match status" value="1"/>
</dbReference>
<sequence>MNYCQKKISEGGLGDLNFPLLSDQDRQISVNYGVYIEEDSQDYQKGACYRSTFIIDQNLILRHISINDISISVNPDEILRLVNTFQQNDKQNPQQRPSIIQGCPFANQMRQRVSNPDIDTFSRYQKKKVEIEDENDQKVKDFIPPNGRQSVLSNSNKLNTITRESQQKDLLKINKESQKTLFDRLGGDEQIEELTDRFVQYMFQDSLLKSFFMNTTNQSKQKKLISAFFKSYFGSGVRYQGKSMQESHKNLNLNDDHFNKSSECLKQALKELKYSPQLIQDVMIFVEPLRSQITQRPCLSLYDRVGGEQGIQKSINAYFDKIMNIKEIRPYYSKVDLEKTKDLYIQYISLVFGGPKKYLGKQMKQCHQSYNIPDKLFNYCVAQIQQCFKENGVETNNLNEIGRLLECLKYEIPKKSNILFDRLGGTAILQKVVKKLYEEKVLHDPKLKDFFKNINIDQLQLKLVEFFTMITGGAHNYQGKSAKDAHKTYNIMSFHFDIYKNHLKDSLLEFCQNKEAITEFLNLLDTLRVDIIGGKPPSLFEKMGGEDAINAFAEGLFTNIMNERRIRHYFENVDLKPCKQHFKEFLYMTLGGPSKYSGENVRELHEQMDISTKDFNVFKELVEKTVPCIGIEKQNQIELIQFFESMRQMIVTVD</sequence>
<dbReference type="EMBL" id="GL983872">
    <property type="protein sequence ID" value="EGR31380.1"/>
    <property type="molecule type" value="Genomic_DNA"/>
</dbReference>
<keyword evidence="5" id="KW-0349">Heme</keyword>
<dbReference type="Pfam" id="PF01152">
    <property type="entry name" value="Bac_globin"/>
    <property type="match status" value="4"/>
</dbReference>
<name>G0QTT0_ICHMU</name>
<keyword evidence="12" id="KW-0808">Transferase</keyword>
<dbReference type="Proteomes" id="UP000008983">
    <property type="component" value="Unassembled WGS sequence"/>
</dbReference>
<keyword evidence="12" id="KW-0548">Nucleotidyltransferase</keyword>
<keyword evidence="7" id="KW-0049">Antioxidant</keyword>
<evidence type="ECO:0000256" key="10">
    <source>
        <dbReference type="ARBA" id="ARBA00023284"/>
    </source>
</evidence>
<dbReference type="RefSeq" id="XP_004034866.1">
    <property type="nucleotide sequence ID" value="XM_004034818.1"/>
</dbReference>
<evidence type="ECO:0000313" key="12">
    <source>
        <dbReference type="EMBL" id="EGR31380.1"/>
    </source>
</evidence>
<evidence type="ECO:0000256" key="4">
    <source>
        <dbReference type="ARBA" id="ARBA00022559"/>
    </source>
</evidence>
<dbReference type="InterPro" id="IPR019795">
    <property type="entry name" value="Globin_bac-like_CS"/>
</dbReference>
<evidence type="ECO:0000259" key="11">
    <source>
        <dbReference type="Pfam" id="PF00578"/>
    </source>
</evidence>
<dbReference type="GO" id="GO:0046872">
    <property type="term" value="F:metal ion binding"/>
    <property type="evidence" value="ECO:0007669"/>
    <property type="project" value="UniProtKB-KW"/>
</dbReference>
<dbReference type="EC" id="2.7.7.7" evidence="12"/>
<dbReference type="Gene3D" id="3.40.30.10">
    <property type="entry name" value="Glutaredoxin"/>
    <property type="match status" value="1"/>
</dbReference>
<dbReference type="PROSITE" id="PS01213">
    <property type="entry name" value="GLOBIN_FAM_2"/>
    <property type="match status" value="1"/>
</dbReference>
<proteinExistence type="inferred from homology"/>
<dbReference type="Gene3D" id="1.10.490.10">
    <property type="entry name" value="Globins"/>
    <property type="match status" value="4"/>
</dbReference>
<evidence type="ECO:0000256" key="2">
    <source>
        <dbReference type="ARBA" id="ARBA00009660"/>
    </source>
</evidence>
<dbReference type="Pfam" id="PF00578">
    <property type="entry name" value="AhpC-TSA"/>
    <property type="match status" value="1"/>
</dbReference>
<dbReference type="PANTHER" id="PTHR10681:SF171">
    <property type="entry name" value="PEROXIREDOXIN 4"/>
    <property type="match status" value="1"/>
</dbReference>
<evidence type="ECO:0000256" key="3">
    <source>
        <dbReference type="ARBA" id="ARBA00022448"/>
    </source>
</evidence>
<dbReference type="OrthoDB" id="283492at2759"/>
<dbReference type="EC" id="1.11.1.15" evidence="12"/>
<gene>
    <name evidence="12" type="ORF">IMG5_111150</name>
</gene>
<dbReference type="GO" id="GO:0042744">
    <property type="term" value="P:hydrogen peroxide catabolic process"/>
    <property type="evidence" value="ECO:0007669"/>
    <property type="project" value="TreeGrafter"/>
</dbReference>
<dbReference type="InterPro" id="IPR036249">
    <property type="entry name" value="Thioredoxin-like_sf"/>
</dbReference>
<dbReference type="GO" id="GO:0019825">
    <property type="term" value="F:oxygen binding"/>
    <property type="evidence" value="ECO:0007669"/>
    <property type="project" value="InterPro"/>
</dbReference>
<dbReference type="GO" id="GO:0045454">
    <property type="term" value="P:cell redox homeostasis"/>
    <property type="evidence" value="ECO:0007669"/>
    <property type="project" value="TreeGrafter"/>
</dbReference>
<dbReference type="GO" id="GO:0020037">
    <property type="term" value="F:heme binding"/>
    <property type="evidence" value="ECO:0007669"/>
    <property type="project" value="InterPro"/>
</dbReference>
<evidence type="ECO:0000256" key="6">
    <source>
        <dbReference type="ARBA" id="ARBA00022723"/>
    </source>
</evidence>
<evidence type="ECO:0000256" key="7">
    <source>
        <dbReference type="ARBA" id="ARBA00022862"/>
    </source>
</evidence>
<evidence type="ECO:0000313" key="13">
    <source>
        <dbReference type="Proteomes" id="UP000008983"/>
    </source>
</evidence>
<dbReference type="InterPro" id="IPR001486">
    <property type="entry name" value="Hemoglobin_trunc"/>
</dbReference>
<protein>
    <submittedName>
        <fullName evidence="12">Protozoan cyanobacterial globin family protein, putative</fullName>
        <ecNumber evidence="12">1.11.1.15</ecNumber>
        <ecNumber evidence="12">2.7.7.7</ecNumber>
    </submittedName>
</protein>
<keyword evidence="13" id="KW-1185">Reference proteome</keyword>
<dbReference type="CDD" id="cd00454">
    <property type="entry name" value="TrHb1_N"/>
    <property type="match status" value="4"/>
</dbReference>
<dbReference type="InterPro" id="IPR000866">
    <property type="entry name" value="AhpC/TSA"/>
</dbReference>
<dbReference type="GO" id="GO:0008379">
    <property type="term" value="F:thioredoxin peroxidase activity"/>
    <property type="evidence" value="ECO:0007669"/>
    <property type="project" value="TreeGrafter"/>
</dbReference>